<sequence>MDINKFDKILKCLPHRFPFLLIDKILENVPNISITTLKNISSNDFFLGHFPKKLVYPGVLILESIAQSCGLFCALNNQKLLKNELYYLSNIQNSKFKKLVLPGDQLIIKIILKNYIFPAYKFFGTVLIQDVLICSATLTLIKKNLN</sequence>
<comment type="function">
    <text evidence="10">Involved in unsaturated fatty acids biosynthesis. Catalyzes the dehydration of short chain beta-hydroxyacyl-ACPs and long chain saturated and unsaturated beta-hydroxyacyl-ACPs.</text>
</comment>
<evidence type="ECO:0000256" key="12">
    <source>
        <dbReference type="ARBA" id="ARBA00032213"/>
    </source>
</evidence>
<protein>
    <recommendedName>
        <fullName evidence="4">3-hydroxyacyl-[acyl-carrier-protein] dehydratase FabZ</fullName>
        <ecNumber evidence="3">4.2.1.59</ecNumber>
    </recommendedName>
    <alternativeName>
        <fullName evidence="11">(3R)-hydroxymyristoyl-[acyl-carrier-protein] dehydratase</fullName>
    </alternativeName>
    <alternativeName>
        <fullName evidence="12">Beta-hydroxyacyl-ACP dehydratase</fullName>
    </alternativeName>
</protein>
<keyword evidence="7" id="KW-0441">Lipid A biosynthesis</keyword>
<comment type="similarity">
    <text evidence="2">Belongs to the thioester dehydratase family. FabZ subfamily.</text>
</comment>
<dbReference type="Pfam" id="PF07977">
    <property type="entry name" value="FabA"/>
    <property type="match status" value="1"/>
</dbReference>
<dbReference type="GO" id="GO:0019171">
    <property type="term" value="F:(3R)-hydroxyacyl-[acyl-carrier-protein] dehydratase activity"/>
    <property type="evidence" value="ECO:0007669"/>
    <property type="project" value="UniProtKB-EC"/>
</dbReference>
<dbReference type="InterPro" id="IPR029069">
    <property type="entry name" value="HotDog_dom_sf"/>
</dbReference>
<dbReference type="PANTHER" id="PTHR30272:SF1">
    <property type="entry name" value="3-HYDROXYACYL-[ACYL-CARRIER-PROTEIN] DEHYDRATASE"/>
    <property type="match status" value="1"/>
</dbReference>
<proteinExistence type="inferred from homology"/>
<evidence type="ECO:0000256" key="6">
    <source>
        <dbReference type="ARBA" id="ARBA00022516"/>
    </source>
</evidence>
<keyword evidence="9 13" id="KW-0456">Lyase</keyword>
<evidence type="ECO:0000256" key="11">
    <source>
        <dbReference type="ARBA" id="ARBA00029890"/>
    </source>
</evidence>
<name>A0A160SYY5_BUCTT</name>
<dbReference type="Gene3D" id="3.10.129.10">
    <property type="entry name" value="Hotdog Thioesterase"/>
    <property type="match status" value="1"/>
</dbReference>
<evidence type="ECO:0000256" key="3">
    <source>
        <dbReference type="ARBA" id="ARBA00013167"/>
    </source>
</evidence>
<evidence type="ECO:0000256" key="5">
    <source>
        <dbReference type="ARBA" id="ARBA00022490"/>
    </source>
</evidence>
<evidence type="ECO:0000256" key="9">
    <source>
        <dbReference type="ARBA" id="ARBA00023239"/>
    </source>
</evidence>
<keyword evidence="6" id="KW-0444">Lipid biosynthesis</keyword>
<evidence type="ECO:0000256" key="8">
    <source>
        <dbReference type="ARBA" id="ARBA00023098"/>
    </source>
</evidence>
<dbReference type="EC" id="4.2.1.59" evidence="3"/>
<keyword evidence="14" id="KW-1185">Reference proteome</keyword>
<dbReference type="SUPFAM" id="SSF54637">
    <property type="entry name" value="Thioesterase/thiol ester dehydrase-isomerase"/>
    <property type="match status" value="1"/>
</dbReference>
<dbReference type="CDD" id="cd01288">
    <property type="entry name" value="FabZ"/>
    <property type="match status" value="1"/>
</dbReference>
<evidence type="ECO:0000256" key="7">
    <source>
        <dbReference type="ARBA" id="ARBA00022556"/>
    </source>
</evidence>
<evidence type="ECO:0000256" key="10">
    <source>
        <dbReference type="ARBA" id="ARBA00025049"/>
    </source>
</evidence>
<dbReference type="GO" id="GO:0005737">
    <property type="term" value="C:cytoplasm"/>
    <property type="evidence" value="ECO:0007669"/>
    <property type="project" value="UniProtKB-SubCell"/>
</dbReference>
<dbReference type="AlphaFoldDB" id="A0A160SYY5"/>
<comment type="subcellular location">
    <subcellularLocation>
        <location evidence="1">Cytoplasm</location>
    </subcellularLocation>
</comment>
<dbReference type="FunFam" id="3.10.129.10:FF:000001">
    <property type="entry name" value="3-hydroxyacyl-[acyl-carrier-protein] dehydratase FabZ"/>
    <property type="match status" value="1"/>
</dbReference>
<keyword evidence="5" id="KW-0963">Cytoplasm</keyword>
<dbReference type="STRING" id="98804.BTSPAZIEG_0157"/>
<evidence type="ECO:0000256" key="4">
    <source>
        <dbReference type="ARBA" id="ARBA00017176"/>
    </source>
</evidence>
<dbReference type="PANTHER" id="PTHR30272">
    <property type="entry name" value="3-HYDROXYACYL-[ACYL-CARRIER-PROTEIN] DEHYDRATASE"/>
    <property type="match status" value="1"/>
</dbReference>
<dbReference type="RefSeq" id="WP_075472518.1">
    <property type="nucleotide sequence ID" value="NZ_CP135003.1"/>
</dbReference>
<dbReference type="InterPro" id="IPR013114">
    <property type="entry name" value="FabA_FabZ"/>
</dbReference>
<dbReference type="NCBIfam" id="NF000582">
    <property type="entry name" value="PRK00006.1"/>
    <property type="match status" value="1"/>
</dbReference>
<dbReference type="OrthoDB" id="9772788at2"/>
<evidence type="ECO:0000256" key="1">
    <source>
        <dbReference type="ARBA" id="ARBA00004496"/>
    </source>
</evidence>
<organism evidence="13 14">
    <name type="scientific">Buchnera aphidicola subsp. Tuberolachnus salignus</name>
    <dbReference type="NCBI Taxonomy" id="98804"/>
    <lineage>
        <taxon>Bacteria</taxon>
        <taxon>Pseudomonadati</taxon>
        <taxon>Pseudomonadota</taxon>
        <taxon>Gammaproteobacteria</taxon>
        <taxon>Enterobacterales</taxon>
        <taxon>Erwiniaceae</taxon>
        <taxon>Buchnera</taxon>
    </lineage>
</organism>
<gene>
    <name evidence="13" type="primary">fabZ</name>
    <name evidence="13" type="ORF">BTSPAZIEG_0157</name>
</gene>
<dbReference type="EMBL" id="LN890285">
    <property type="protein sequence ID" value="CUR53136.1"/>
    <property type="molecule type" value="Genomic_DNA"/>
</dbReference>
<keyword evidence="8" id="KW-0443">Lipid metabolism</keyword>
<reference evidence="14" key="1">
    <citation type="submission" date="2015-10" db="EMBL/GenBank/DDBJ databases">
        <authorList>
            <person name="Manzano-Marin A."/>
            <person name="Manzano-Marin A."/>
        </authorList>
    </citation>
    <scope>NUCLEOTIDE SEQUENCE [LARGE SCALE GENOMIC DNA]</scope>
    <source>
        <strain evidence="14">BTs</strain>
    </source>
</reference>
<dbReference type="GO" id="GO:0009245">
    <property type="term" value="P:lipid A biosynthetic process"/>
    <property type="evidence" value="ECO:0007669"/>
    <property type="project" value="UniProtKB-KW"/>
</dbReference>
<evidence type="ECO:0000313" key="14">
    <source>
        <dbReference type="Proteomes" id="UP000243633"/>
    </source>
</evidence>
<dbReference type="PATRIC" id="fig|98804.3.peg.151"/>
<dbReference type="Proteomes" id="UP000243633">
    <property type="component" value="Chromosome 1"/>
</dbReference>
<accession>A0A160SYY5</accession>
<evidence type="ECO:0000256" key="2">
    <source>
        <dbReference type="ARBA" id="ARBA00009174"/>
    </source>
</evidence>
<evidence type="ECO:0000313" key="13">
    <source>
        <dbReference type="EMBL" id="CUR53136.1"/>
    </source>
</evidence>
<dbReference type="GO" id="GO:0016020">
    <property type="term" value="C:membrane"/>
    <property type="evidence" value="ECO:0007669"/>
    <property type="project" value="GOC"/>
</dbReference>